<feature type="non-terminal residue" evidence="1">
    <location>
        <position position="1"/>
    </location>
</feature>
<dbReference type="Proteomes" id="UP000005324">
    <property type="component" value="Unassembled WGS sequence"/>
</dbReference>
<evidence type="ECO:0000313" key="2">
    <source>
        <dbReference type="Proteomes" id="UP000005324"/>
    </source>
</evidence>
<keyword evidence="2" id="KW-1185">Reference proteome</keyword>
<sequence length="41" mass="4249">HALAAGPWHPGRAWPSARLPGAAAMCRKKGFYGGAARANAF</sequence>
<proteinExistence type="predicted"/>
<protein>
    <submittedName>
        <fullName evidence="1">Uncharacterized protein</fullName>
    </submittedName>
</protein>
<dbReference type="EMBL" id="ADVL01000714">
    <property type="protein sequence ID" value="EFH09990.1"/>
    <property type="molecule type" value="Genomic_DNA"/>
</dbReference>
<comment type="caution">
    <text evidence="1">The sequence shown here is derived from an EMBL/GenBank/DDBJ whole genome shotgun (WGS) entry which is preliminary data.</text>
</comment>
<dbReference type="HOGENOM" id="CLU_3262716_0_0_5"/>
<evidence type="ECO:0000313" key="1">
    <source>
        <dbReference type="EMBL" id="EFH09990.1"/>
    </source>
</evidence>
<dbReference type="AlphaFoldDB" id="D5RRS4"/>
<organism evidence="1 2">
    <name type="scientific">Pseudoroseomonas cervicalis ATCC 49957</name>
    <dbReference type="NCBI Taxonomy" id="525371"/>
    <lineage>
        <taxon>Bacteria</taxon>
        <taxon>Pseudomonadati</taxon>
        <taxon>Pseudomonadota</taxon>
        <taxon>Alphaproteobacteria</taxon>
        <taxon>Acetobacterales</taxon>
        <taxon>Roseomonadaceae</taxon>
        <taxon>Roseomonas</taxon>
    </lineage>
</organism>
<reference evidence="1 2" key="1">
    <citation type="submission" date="2010-04" db="EMBL/GenBank/DDBJ databases">
        <authorList>
            <person name="Qin X."/>
            <person name="Bachman B."/>
            <person name="Battles P."/>
            <person name="Bell A."/>
            <person name="Bess C."/>
            <person name="Bickham C."/>
            <person name="Chaboub L."/>
            <person name="Chen D."/>
            <person name="Coyle M."/>
            <person name="Deiros D.R."/>
            <person name="Dinh H."/>
            <person name="Forbes L."/>
            <person name="Fowler G."/>
            <person name="Francisco L."/>
            <person name="Fu Q."/>
            <person name="Gubbala S."/>
            <person name="Hale W."/>
            <person name="Han Y."/>
            <person name="Hemphill L."/>
            <person name="Highlander S.K."/>
            <person name="Hirani K."/>
            <person name="Hogues M."/>
            <person name="Jackson L."/>
            <person name="Jakkamsetti A."/>
            <person name="Javaid M."/>
            <person name="Jiang H."/>
            <person name="Korchina V."/>
            <person name="Kovar C."/>
            <person name="Lara F."/>
            <person name="Lee S."/>
            <person name="Mata R."/>
            <person name="Mathew T."/>
            <person name="Moen C."/>
            <person name="Morales K."/>
            <person name="Munidasa M."/>
            <person name="Nazareth L."/>
            <person name="Ngo R."/>
            <person name="Nguyen L."/>
            <person name="Okwuonu G."/>
            <person name="Ongeri F."/>
            <person name="Patil S."/>
            <person name="Petrosino J."/>
            <person name="Pham C."/>
            <person name="Pham P."/>
            <person name="Pu L.-L."/>
            <person name="Puazo M."/>
            <person name="Raj R."/>
            <person name="Reid J."/>
            <person name="Rouhana J."/>
            <person name="Saada N."/>
            <person name="Shang Y."/>
            <person name="Simmons D."/>
            <person name="Thornton R."/>
            <person name="Warren J."/>
            <person name="Weissenberger G."/>
            <person name="Zhang J."/>
            <person name="Zhang L."/>
            <person name="Zhou C."/>
            <person name="Zhu D."/>
            <person name="Muzny D."/>
            <person name="Worley K."/>
            <person name="Gibbs R."/>
        </authorList>
    </citation>
    <scope>NUCLEOTIDE SEQUENCE [LARGE SCALE GENOMIC DNA]</scope>
    <source>
        <strain evidence="1 2">ATCC 49957</strain>
    </source>
</reference>
<name>D5RRS4_9PROT</name>
<accession>D5RRS4</accession>
<gene>
    <name evidence="1" type="ORF">HMPREF0731_3786</name>
</gene>